<dbReference type="InterPro" id="IPR013325">
    <property type="entry name" value="RNA_pol_sigma_r2"/>
</dbReference>
<accession>A0AAE3N750</accession>
<dbReference type="Proteomes" id="UP001212602">
    <property type="component" value="Unassembled WGS sequence"/>
</dbReference>
<dbReference type="PANTHER" id="PTHR43133:SF63">
    <property type="entry name" value="RNA POLYMERASE SIGMA FACTOR FECI-RELATED"/>
    <property type="match status" value="1"/>
</dbReference>
<dbReference type="PANTHER" id="PTHR43133">
    <property type="entry name" value="RNA POLYMERASE ECF-TYPE SIGMA FACTO"/>
    <property type="match status" value="1"/>
</dbReference>
<evidence type="ECO:0000259" key="6">
    <source>
        <dbReference type="Pfam" id="PF08281"/>
    </source>
</evidence>
<keyword evidence="8" id="KW-1185">Reference proteome</keyword>
<feature type="domain" description="RNA polymerase sigma-70 region 2" evidence="5">
    <location>
        <begin position="15"/>
        <end position="81"/>
    </location>
</feature>
<dbReference type="InterPro" id="IPR014284">
    <property type="entry name" value="RNA_pol_sigma-70_dom"/>
</dbReference>
<dbReference type="NCBIfam" id="TIGR02937">
    <property type="entry name" value="sigma70-ECF"/>
    <property type="match status" value="1"/>
</dbReference>
<evidence type="ECO:0000259" key="5">
    <source>
        <dbReference type="Pfam" id="PF04542"/>
    </source>
</evidence>
<dbReference type="InterPro" id="IPR013324">
    <property type="entry name" value="RNA_pol_sigma_r3/r4-like"/>
</dbReference>
<dbReference type="GO" id="GO:0016987">
    <property type="term" value="F:sigma factor activity"/>
    <property type="evidence" value="ECO:0007669"/>
    <property type="project" value="UniProtKB-KW"/>
</dbReference>
<dbReference type="SUPFAM" id="SSF88659">
    <property type="entry name" value="Sigma3 and sigma4 domains of RNA polymerase sigma factors"/>
    <property type="match status" value="1"/>
</dbReference>
<dbReference type="GO" id="GO:0003677">
    <property type="term" value="F:DNA binding"/>
    <property type="evidence" value="ECO:0007669"/>
    <property type="project" value="InterPro"/>
</dbReference>
<evidence type="ECO:0000256" key="2">
    <source>
        <dbReference type="ARBA" id="ARBA00023015"/>
    </source>
</evidence>
<evidence type="ECO:0000256" key="1">
    <source>
        <dbReference type="ARBA" id="ARBA00010641"/>
    </source>
</evidence>
<dbReference type="InterPro" id="IPR007627">
    <property type="entry name" value="RNA_pol_sigma70_r2"/>
</dbReference>
<dbReference type="Gene3D" id="1.10.10.10">
    <property type="entry name" value="Winged helix-like DNA-binding domain superfamily/Winged helix DNA-binding domain"/>
    <property type="match status" value="1"/>
</dbReference>
<organism evidence="7 8">
    <name type="scientific">Xenophilus arseniciresistens</name>
    <dbReference type="NCBI Taxonomy" id="1283306"/>
    <lineage>
        <taxon>Bacteria</taxon>
        <taxon>Pseudomonadati</taxon>
        <taxon>Pseudomonadota</taxon>
        <taxon>Betaproteobacteria</taxon>
        <taxon>Burkholderiales</taxon>
        <taxon>Comamonadaceae</taxon>
        <taxon>Xenophilus</taxon>
    </lineage>
</organism>
<keyword evidence="4" id="KW-0804">Transcription</keyword>
<dbReference type="AlphaFoldDB" id="A0AAE3N750"/>
<dbReference type="EMBL" id="JAQIPB010000001">
    <property type="protein sequence ID" value="MDA7415586.1"/>
    <property type="molecule type" value="Genomic_DNA"/>
</dbReference>
<dbReference type="InterPro" id="IPR036388">
    <property type="entry name" value="WH-like_DNA-bd_sf"/>
</dbReference>
<sequence length="174" mass="19382">MPAAEIAPAADVEALYTEHHPWLRSWLRRQLGCAHNAADLAQDTFVRVLALRDALPALQEPRAYLLTTARHLLVDRARREALERAWQAEWATRAALGGHYPAPEMAVMALRTLEQLSRALAASPAKAGEAFMRHYLDGQTHAHIARQLGVSDRMVRKYLAKVLLQCATLAPEHA</sequence>
<dbReference type="SUPFAM" id="SSF88946">
    <property type="entry name" value="Sigma2 domain of RNA polymerase sigma factors"/>
    <property type="match status" value="1"/>
</dbReference>
<evidence type="ECO:0000256" key="4">
    <source>
        <dbReference type="ARBA" id="ARBA00023163"/>
    </source>
</evidence>
<reference evidence="7" key="1">
    <citation type="submission" date="2023-01" db="EMBL/GenBank/DDBJ databases">
        <title>Xenophilus mangrovi sp. nov., isolated from soil of Mangrove nature reserve.</title>
        <authorList>
            <person name="Xu S."/>
            <person name="Liu Z."/>
            <person name="Xu Y."/>
        </authorList>
    </citation>
    <scope>NUCLEOTIDE SEQUENCE</scope>
    <source>
        <strain evidence="7">YW8</strain>
    </source>
</reference>
<keyword evidence="3" id="KW-0731">Sigma factor</keyword>
<name>A0AAE3N750_9BURK</name>
<dbReference type="InterPro" id="IPR039425">
    <property type="entry name" value="RNA_pol_sigma-70-like"/>
</dbReference>
<dbReference type="Gene3D" id="1.10.1740.10">
    <property type="match status" value="1"/>
</dbReference>
<comment type="caution">
    <text evidence="7">The sequence shown here is derived from an EMBL/GenBank/DDBJ whole genome shotgun (WGS) entry which is preliminary data.</text>
</comment>
<dbReference type="RefSeq" id="WP_271426831.1">
    <property type="nucleotide sequence ID" value="NZ_JAQIPB010000001.1"/>
</dbReference>
<comment type="similarity">
    <text evidence="1">Belongs to the sigma-70 factor family. ECF subfamily.</text>
</comment>
<evidence type="ECO:0000313" key="7">
    <source>
        <dbReference type="EMBL" id="MDA7415586.1"/>
    </source>
</evidence>
<dbReference type="Pfam" id="PF04542">
    <property type="entry name" value="Sigma70_r2"/>
    <property type="match status" value="1"/>
</dbReference>
<evidence type="ECO:0000256" key="3">
    <source>
        <dbReference type="ARBA" id="ARBA00023082"/>
    </source>
</evidence>
<proteinExistence type="inferred from homology"/>
<protein>
    <submittedName>
        <fullName evidence="7">Sigma-70 family RNA polymerase sigma factor</fullName>
    </submittedName>
</protein>
<dbReference type="Pfam" id="PF08281">
    <property type="entry name" value="Sigma70_r4_2"/>
    <property type="match status" value="1"/>
</dbReference>
<evidence type="ECO:0000313" key="8">
    <source>
        <dbReference type="Proteomes" id="UP001212602"/>
    </source>
</evidence>
<dbReference type="GO" id="GO:0006352">
    <property type="term" value="P:DNA-templated transcription initiation"/>
    <property type="evidence" value="ECO:0007669"/>
    <property type="project" value="InterPro"/>
</dbReference>
<keyword evidence="2" id="KW-0805">Transcription regulation</keyword>
<dbReference type="InterPro" id="IPR013249">
    <property type="entry name" value="RNA_pol_sigma70_r4_t2"/>
</dbReference>
<gene>
    <name evidence="7" type="ORF">PGB34_04360</name>
</gene>
<feature type="domain" description="RNA polymerase sigma factor 70 region 4 type 2" evidence="6">
    <location>
        <begin position="114"/>
        <end position="166"/>
    </location>
</feature>